<organism evidence="1 2">
    <name type="scientific">Burkholderia pyrrocinia</name>
    <name type="common">Pseudomonas pyrrocinia</name>
    <dbReference type="NCBI Taxonomy" id="60550"/>
    <lineage>
        <taxon>Bacteria</taxon>
        <taxon>Pseudomonadati</taxon>
        <taxon>Pseudomonadota</taxon>
        <taxon>Betaproteobacteria</taxon>
        <taxon>Burkholderiales</taxon>
        <taxon>Burkholderiaceae</taxon>
        <taxon>Burkholderia</taxon>
        <taxon>Burkholderia cepacia complex</taxon>
    </lineage>
</organism>
<name>A0A318J070_BURPY</name>
<dbReference type="SUPFAM" id="SSF51735">
    <property type="entry name" value="NAD(P)-binding Rossmann-fold domains"/>
    <property type="match status" value="1"/>
</dbReference>
<dbReference type="Proteomes" id="UP000247755">
    <property type="component" value="Unassembled WGS sequence"/>
</dbReference>
<evidence type="ECO:0000313" key="2">
    <source>
        <dbReference type="Proteomes" id="UP000247755"/>
    </source>
</evidence>
<sequence>MVSFDGRNEGACITSSVRTKAAHACDAIHPDGVNTAMSNPTGAPLEEINKHCANVPLQRVGLPDEIARATLFLASDEASYYPGLPGALF</sequence>
<evidence type="ECO:0000313" key="1">
    <source>
        <dbReference type="EMBL" id="PXX40955.1"/>
    </source>
</evidence>
<dbReference type="EMBL" id="QJJY01000001">
    <property type="protein sequence ID" value="PXX40955.1"/>
    <property type="molecule type" value="Genomic_DNA"/>
</dbReference>
<protein>
    <submittedName>
        <fullName evidence="1">Enoyl-ACP reductase-like protein</fullName>
    </submittedName>
</protein>
<dbReference type="InterPro" id="IPR002347">
    <property type="entry name" value="SDR_fam"/>
</dbReference>
<comment type="caution">
    <text evidence="1">The sequence shown here is derived from an EMBL/GenBank/DDBJ whole genome shotgun (WGS) entry which is preliminary data.</text>
</comment>
<dbReference type="PRINTS" id="PR00081">
    <property type="entry name" value="GDHRDH"/>
</dbReference>
<accession>A0A318J070</accession>
<gene>
    <name evidence="1" type="ORF">NA66_1001565</name>
</gene>
<reference evidence="1 2" key="1">
    <citation type="submission" date="2018-05" db="EMBL/GenBank/DDBJ databases">
        <title>Comparative genomics of bacterial root endophytes of switchgrass collected from native prairies over two seasons.</title>
        <authorList>
            <person name="Tang Y."/>
        </authorList>
    </citation>
    <scope>NUCLEOTIDE SEQUENCE [LARGE SCALE GENOMIC DNA]</scope>
    <source>
        <strain evidence="1 2">NFIX32</strain>
    </source>
</reference>
<dbReference type="Pfam" id="PF13561">
    <property type="entry name" value="adh_short_C2"/>
    <property type="match status" value="1"/>
</dbReference>
<dbReference type="Gene3D" id="3.40.50.720">
    <property type="entry name" value="NAD(P)-binding Rossmann-like Domain"/>
    <property type="match status" value="1"/>
</dbReference>
<dbReference type="AlphaFoldDB" id="A0A318J070"/>
<dbReference type="InterPro" id="IPR036291">
    <property type="entry name" value="NAD(P)-bd_dom_sf"/>
</dbReference>
<proteinExistence type="predicted"/>